<keyword evidence="1" id="KW-1133">Transmembrane helix</keyword>
<dbReference type="Proteomes" id="UP000028999">
    <property type="component" value="Unassembled WGS sequence"/>
</dbReference>
<proteinExistence type="predicted"/>
<evidence type="ECO:0000256" key="1">
    <source>
        <dbReference type="SAM" id="Phobius"/>
    </source>
</evidence>
<dbReference type="Gramene" id="CDY29795">
    <property type="protein sequence ID" value="CDY29795"/>
    <property type="gene ID" value="GSBRNA2T00043683001"/>
</dbReference>
<evidence type="ECO:0000313" key="2">
    <source>
        <dbReference type="EMBL" id="CDY29795.1"/>
    </source>
</evidence>
<dbReference type="AlphaFoldDB" id="A0A078GTJ2"/>
<sequence length="59" mass="6689">MTAMISGDFRDCFIFILLCFSSLLCYSLFLKKTKEPRVGCDLPPSPPSFPVIDLQSSRR</sequence>
<keyword evidence="1" id="KW-0472">Membrane</keyword>
<reference evidence="2 3" key="1">
    <citation type="journal article" date="2014" name="Science">
        <title>Plant genetics. Early allopolyploid evolution in the post-Neolithic Brassica napus oilseed genome.</title>
        <authorList>
            <person name="Chalhoub B."/>
            <person name="Denoeud F."/>
            <person name="Liu S."/>
            <person name="Parkin I.A."/>
            <person name="Tang H."/>
            <person name="Wang X."/>
            <person name="Chiquet J."/>
            <person name="Belcram H."/>
            <person name="Tong C."/>
            <person name="Samans B."/>
            <person name="Correa M."/>
            <person name="Da Silva C."/>
            <person name="Just J."/>
            <person name="Falentin C."/>
            <person name="Koh C.S."/>
            <person name="Le Clainche I."/>
            <person name="Bernard M."/>
            <person name="Bento P."/>
            <person name="Noel B."/>
            <person name="Labadie K."/>
            <person name="Alberti A."/>
            <person name="Charles M."/>
            <person name="Arnaud D."/>
            <person name="Guo H."/>
            <person name="Daviaud C."/>
            <person name="Alamery S."/>
            <person name="Jabbari K."/>
            <person name="Zhao M."/>
            <person name="Edger P.P."/>
            <person name="Chelaifa H."/>
            <person name="Tack D."/>
            <person name="Lassalle G."/>
            <person name="Mestiri I."/>
            <person name="Schnel N."/>
            <person name="Le Paslier M.C."/>
            <person name="Fan G."/>
            <person name="Renault V."/>
            <person name="Bayer P.E."/>
            <person name="Golicz A.A."/>
            <person name="Manoli S."/>
            <person name="Lee T.H."/>
            <person name="Thi V.H."/>
            <person name="Chalabi S."/>
            <person name="Hu Q."/>
            <person name="Fan C."/>
            <person name="Tollenaere R."/>
            <person name="Lu Y."/>
            <person name="Battail C."/>
            <person name="Shen J."/>
            <person name="Sidebottom C.H."/>
            <person name="Wang X."/>
            <person name="Canaguier A."/>
            <person name="Chauveau A."/>
            <person name="Berard A."/>
            <person name="Deniot G."/>
            <person name="Guan M."/>
            <person name="Liu Z."/>
            <person name="Sun F."/>
            <person name="Lim Y.P."/>
            <person name="Lyons E."/>
            <person name="Town C.D."/>
            <person name="Bancroft I."/>
            <person name="Wang X."/>
            <person name="Meng J."/>
            <person name="Ma J."/>
            <person name="Pires J.C."/>
            <person name="King G.J."/>
            <person name="Brunel D."/>
            <person name="Delourme R."/>
            <person name="Renard M."/>
            <person name="Aury J.M."/>
            <person name="Adams K.L."/>
            <person name="Batley J."/>
            <person name="Snowdon R.J."/>
            <person name="Tost J."/>
            <person name="Edwards D."/>
            <person name="Zhou Y."/>
            <person name="Hua W."/>
            <person name="Sharpe A.G."/>
            <person name="Paterson A.H."/>
            <person name="Guan C."/>
            <person name="Wincker P."/>
        </authorList>
    </citation>
    <scope>NUCLEOTIDE SEQUENCE [LARGE SCALE GENOMIC DNA]</scope>
    <source>
        <strain evidence="3">cv. Darmor-bzh</strain>
    </source>
</reference>
<feature type="transmembrane region" description="Helical" evidence="1">
    <location>
        <begin position="12"/>
        <end position="29"/>
    </location>
</feature>
<dbReference type="PaxDb" id="3708-A0A078GTJ2"/>
<dbReference type="EMBL" id="LK032244">
    <property type="protein sequence ID" value="CDY29795.1"/>
    <property type="molecule type" value="Genomic_DNA"/>
</dbReference>
<name>A0A078GTJ2_BRANA</name>
<accession>A0A078GTJ2</accession>
<keyword evidence="1" id="KW-0812">Transmembrane</keyword>
<organism evidence="2 3">
    <name type="scientific">Brassica napus</name>
    <name type="common">Rape</name>
    <dbReference type="NCBI Taxonomy" id="3708"/>
    <lineage>
        <taxon>Eukaryota</taxon>
        <taxon>Viridiplantae</taxon>
        <taxon>Streptophyta</taxon>
        <taxon>Embryophyta</taxon>
        <taxon>Tracheophyta</taxon>
        <taxon>Spermatophyta</taxon>
        <taxon>Magnoliopsida</taxon>
        <taxon>eudicotyledons</taxon>
        <taxon>Gunneridae</taxon>
        <taxon>Pentapetalae</taxon>
        <taxon>rosids</taxon>
        <taxon>malvids</taxon>
        <taxon>Brassicales</taxon>
        <taxon>Brassicaceae</taxon>
        <taxon>Brassiceae</taxon>
        <taxon>Brassica</taxon>
    </lineage>
</organism>
<dbReference type="STRING" id="3708.A0A078GTJ2"/>
<gene>
    <name evidence="2" type="primary">BnaC05g31950D</name>
    <name evidence="2" type="ORF">GSBRNA2T00043683001</name>
</gene>
<evidence type="ECO:0000313" key="3">
    <source>
        <dbReference type="Proteomes" id="UP000028999"/>
    </source>
</evidence>
<protein>
    <submittedName>
        <fullName evidence="2">BnaC05g31950D protein</fullName>
    </submittedName>
</protein>
<keyword evidence="3" id="KW-1185">Reference proteome</keyword>